<evidence type="ECO:0000313" key="7">
    <source>
        <dbReference type="EMBL" id="MBK3516796.1"/>
    </source>
</evidence>
<dbReference type="InterPro" id="IPR043141">
    <property type="entry name" value="Ribosomal_uL10-like_sf"/>
</dbReference>
<gene>
    <name evidence="7" type="ORF">JIV24_05530</name>
</gene>
<dbReference type="NCBIfam" id="NF000955">
    <property type="entry name" value="PRK00099.1-1"/>
    <property type="match status" value="1"/>
</dbReference>
<comment type="function">
    <text evidence="1">Forms part of the ribosomal stalk, playing a central role in the interaction of the ribosome with GTP-bound translation factors.</text>
</comment>
<dbReference type="Pfam" id="PF00466">
    <property type="entry name" value="Ribosomal_L10"/>
    <property type="match status" value="1"/>
</dbReference>
<evidence type="ECO:0000256" key="4">
    <source>
        <dbReference type="ARBA" id="ARBA00023274"/>
    </source>
</evidence>
<protein>
    <recommendedName>
        <fullName evidence="5">Large ribosomal subunit protein uL10</fullName>
    </recommendedName>
    <alternativeName>
        <fullName evidence="6">50S ribosomal protein L10</fullName>
    </alternativeName>
</protein>
<sequence length="172" mass="19051">MRKEDKNTLVDELLVNLNEYSHFYVTEAGGLNAELSSNLRRECFGKEVKMIMVKNTIFKKALEQLEGKYEEIYPTLKGTTAIMFSNTGNVPAKLIKEFSKNNEKPTLKGAYVEESVYVGADQLEALCNIKSKEELLGDVIGLLQSPMKNVVSALSSGGSTIHGLLQTLAEKE</sequence>
<dbReference type="GO" id="GO:0005840">
    <property type="term" value="C:ribosome"/>
    <property type="evidence" value="ECO:0007669"/>
    <property type="project" value="UniProtKB-KW"/>
</dbReference>
<name>A0ABS1HGT7_9BACT</name>
<dbReference type="EMBL" id="JAENRR010000008">
    <property type="protein sequence ID" value="MBK3516796.1"/>
    <property type="molecule type" value="Genomic_DNA"/>
</dbReference>
<proteinExistence type="inferred from homology"/>
<evidence type="ECO:0000256" key="6">
    <source>
        <dbReference type="ARBA" id="ARBA00035502"/>
    </source>
</evidence>
<reference evidence="7 8" key="1">
    <citation type="submission" date="2021-01" db="EMBL/GenBank/DDBJ databases">
        <title>Carboxyliciviraga sp.nov., isolated from coastal sediments.</title>
        <authorList>
            <person name="Lu D."/>
            <person name="Zhang T."/>
        </authorList>
    </citation>
    <scope>NUCLEOTIDE SEQUENCE [LARGE SCALE GENOMIC DNA]</scope>
    <source>
        <strain evidence="7 8">N1Y132</strain>
    </source>
</reference>
<keyword evidence="4" id="KW-0687">Ribonucleoprotein</keyword>
<dbReference type="RefSeq" id="WP_200464025.1">
    <property type="nucleotide sequence ID" value="NZ_JAENRR010000008.1"/>
</dbReference>
<dbReference type="CDD" id="cd05797">
    <property type="entry name" value="Ribosomal_L10"/>
    <property type="match status" value="1"/>
</dbReference>
<dbReference type="PANTHER" id="PTHR11560">
    <property type="entry name" value="39S RIBOSOMAL PROTEIN L10, MITOCHONDRIAL"/>
    <property type="match status" value="1"/>
</dbReference>
<evidence type="ECO:0000313" key="8">
    <source>
        <dbReference type="Proteomes" id="UP000605676"/>
    </source>
</evidence>
<keyword evidence="8" id="KW-1185">Reference proteome</keyword>
<dbReference type="Gene3D" id="6.10.250.290">
    <property type="match status" value="1"/>
</dbReference>
<comment type="caution">
    <text evidence="7">The sequence shown here is derived from an EMBL/GenBank/DDBJ whole genome shotgun (WGS) entry which is preliminary data.</text>
</comment>
<keyword evidence="3 7" id="KW-0689">Ribosomal protein</keyword>
<accession>A0ABS1HGT7</accession>
<evidence type="ECO:0000256" key="3">
    <source>
        <dbReference type="ARBA" id="ARBA00022980"/>
    </source>
</evidence>
<dbReference type="InterPro" id="IPR047865">
    <property type="entry name" value="Ribosomal_uL10_bac_type"/>
</dbReference>
<organism evidence="7 8">
    <name type="scientific">Carboxylicivirga marina</name>
    <dbReference type="NCBI Taxonomy" id="2800988"/>
    <lineage>
        <taxon>Bacteria</taxon>
        <taxon>Pseudomonadati</taxon>
        <taxon>Bacteroidota</taxon>
        <taxon>Bacteroidia</taxon>
        <taxon>Marinilabiliales</taxon>
        <taxon>Marinilabiliaceae</taxon>
        <taxon>Carboxylicivirga</taxon>
    </lineage>
</organism>
<evidence type="ECO:0000256" key="1">
    <source>
        <dbReference type="ARBA" id="ARBA00002633"/>
    </source>
</evidence>
<dbReference type="InterPro" id="IPR001790">
    <property type="entry name" value="Ribosomal_uL10"/>
</dbReference>
<comment type="similarity">
    <text evidence="2">Belongs to the universal ribosomal protein uL10 family.</text>
</comment>
<dbReference type="Proteomes" id="UP000605676">
    <property type="component" value="Unassembled WGS sequence"/>
</dbReference>
<dbReference type="Gene3D" id="3.30.70.1730">
    <property type="match status" value="1"/>
</dbReference>
<evidence type="ECO:0000256" key="2">
    <source>
        <dbReference type="ARBA" id="ARBA00008889"/>
    </source>
</evidence>
<dbReference type="SUPFAM" id="SSF160369">
    <property type="entry name" value="Ribosomal protein L10-like"/>
    <property type="match status" value="1"/>
</dbReference>
<evidence type="ECO:0000256" key="5">
    <source>
        <dbReference type="ARBA" id="ARBA00035202"/>
    </source>
</evidence>